<proteinExistence type="predicted"/>
<keyword evidence="2" id="KW-0238">DNA-binding</keyword>
<dbReference type="PROSITE" id="PS01117">
    <property type="entry name" value="HTH_MARR_1"/>
    <property type="match status" value="1"/>
</dbReference>
<sequence length="170" mass="18287">MSTESTELGSTSGLAAETKAAFEQEGLGVACDVYYLLLRILRGMRRAGEMNPLTSSGISALFVIAQHGPLRLGDLANRERVTAPTMSRVVTILEQAELVQREPDPGDGRATLLSVTPAGREYVMGAASERVRTVAEALSTLSSNDQEQVVCWLRTLESAVLKSFPEDEAC</sequence>
<keyword evidence="3" id="KW-0804">Transcription</keyword>
<dbReference type="SUPFAM" id="SSF46785">
    <property type="entry name" value="Winged helix' DNA-binding domain"/>
    <property type="match status" value="1"/>
</dbReference>
<accession>E5XQ58</accession>
<evidence type="ECO:0000256" key="2">
    <source>
        <dbReference type="ARBA" id="ARBA00023125"/>
    </source>
</evidence>
<evidence type="ECO:0000259" key="4">
    <source>
        <dbReference type="PROSITE" id="PS50995"/>
    </source>
</evidence>
<dbReference type="PANTHER" id="PTHR39515:SF2">
    <property type="entry name" value="HTH-TYPE TRANSCRIPTIONAL REGULATOR RV0880"/>
    <property type="match status" value="1"/>
</dbReference>
<dbReference type="InterPro" id="IPR036388">
    <property type="entry name" value="WH-like_DNA-bd_sf"/>
</dbReference>
<comment type="caution">
    <text evidence="5">The sequence shown here is derived from an EMBL/GenBank/DDBJ whole genome shotgun (WGS) entry which is preliminary data.</text>
</comment>
<evidence type="ECO:0000256" key="3">
    <source>
        <dbReference type="ARBA" id="ARBA00023163"/>
    </source>
</evidence>
<dbReference type="SMART" id="SM00347">
    <property type="entry name" value="HTH_MARR"/>
    <property type="match status" value="1"/>
</dbReference>
<gene>
    <name evidence="5" type="ORF">HMPREF9336_01630</name>
</gene>
<dbReference type="PROSITE" id="PS50995">
    <property type="entry name" value="HTH_MARR_2"/>
    <property type="match status" value="1"/>
</dbReference>
<protein>
    <recommendedName>
        <fullName evidence="4">HTH marR-type domain-containing protein</fullName>
    </recommendedName>
</protein>
<evidence type="ECO:0000313" key="5">
    <source>
        <dbReference type="EMBL" id="EFV13517.1"/>
    </source>
</evidence>
<dbReference type="InterPro" id="IPR000835">
    <property type="entry name" value="HTH_MarR-typ"/>
</dbReference>
<dbReference type="InterPro" id="IPR052526">
    <property type="entry name" value="HTH-type_Bedaq_tolerance"/>
</dbReference>
<dbReference type="AlphaFoldDB" id="E5XQ58"/>
<dbReference type="GO" id="GO:0003700">
    <property type="term" value="F:DNA-binding transcription factor activity"/>
    <property type="evidence" value="ECO:0007669"/>
    <property type="project" value="InterPro"/>
</dbReference>
<feature type="domain" description="HTH marR-type" evidence="4">
    <location>
        <begin position="30"/>
        <end position="158"/>
    </location>
</feature>
<dbReference type="eggNOG" id="COG1846">
    <property type="taxonomic scope" value="Bacteria"/>
</dbReference>
<keyword evidence="6" id="KW-1185">Reference proteome</keyword>
<dbReference type="HOGENOM" id="CLU_083287_15_1_11"/>
<name>E5XQ58_SEGRC</name>
<reference evidence="5 6" key="1">
    <citation type="journal article" date="2011" name="Stand. Genomic Sci.">
        <title>High quality draft genome sequence of Segniliparus rugosus CDC 945(T)= (ATCC BAA-974(T)).</title>
        <authorList>
            <person name="Earl A.M."/>
            <person name="Desjardins C.A."/>
            <person name="Fitzgerald M.G."/>
            <person name="Arachchi H.M."/>
            <person name="Zeng Q."/>
            <person name="Mehta T."/>
            <person name="Griggs A."/>
            <person name="Birren B.W."/>
            <person name="Toney N.C."/>
            <person name="Carr J."/>
            <person name="Posey J."/>
            <person name="Butler W.R."/>
        </authorList>
    </citation>
    <scope>NUCLEOTIDE SEQUENCE [LARGE SCALE GENOMIC DNA]</scope>
    <source>
        <strain evidence="6">ATCC BAA-974 / DSM 45345 / CCUG 50838 / CIP 108380 / JCM 13579 / CDC 945</strain>
    </source>
</reference>
<dbReference type="Pfam" id="PF01047">
    <property type="entry name" value="MarR"/>
    <property type="match status" value="1"/>
</dbReference>
<dbReference type="PANTHER" id="PTHR39515">
    <property type="entry name" value="CONSERVED PROTEIN"/>
    <property type="match status" value="1"/>
</dbReference>
<dbReference type="OrthoDB" id="4311144at2"/>
<dbReference type="STRING" id="679197.HMPREF9336_01630"/>
<evidence type="ECO:0000256" key="1">
    <source>
        <dbReference type="ARBA" id="ARBA00023015"/>
    </source>
</evidence>
<dbReference type="Gene3D" id="1.10.10.10">
    <property type="entry name" value="Winged helix-like DNA-binding domain superfamily/Winged helix DNA-binding domain"/>
    <property type="match status" value="1"/>
</dbReference>
<dbReference type="InterPro" id="IPR023187">
    <property type="entry name" value="Tscrpt_reg_MarR-type_CS"/>
</dbReference>
<dbReference type="RefSeq" id="WP_007469264.1">
    <property type="nucleotide sequence ID" value="NZ_KI391953.1"/>
</dbReference>
<dbReference type="InterPro" id="IPR036390">
    <property type="entry name" value="WH_DNA-bd_sf"/>
</dbReference>
<dbReference type="GO" id="GO:0003677">
    <property type="term" value="F:DNA binding"/>
    <property type="evidence" value="ECO:0007669"/>
    <property type="project" value="UniProtKB-KW"/>
</dbReference>
<dbReference type="EMBL" id="ACZI02000001">
    <property type="protein sequence ID" value="EFV13517.1"/>
    <property type="molecule type" value="Genomic_DNA"/>
</dbReference>
<keyword evidence="1" id="KW-0805">Transcription regulation</keyword>
<evidence type="ECO:0000313" key="6">
    <source>
        <dbReference type="Proteomes" id="UP000004816"/>
    </source>
</evidence>
<dbReference type="Proteomes" id="UP000004816">
    <property type="component" value="Unassembled WGS sequence"/>
</dbReference>
<organism evidence="5 6">
    <name type="scientific">Segniliparus rugosus (strain ATCC BAA-974 / DSM 45345 / CCUG 50838 / CIP 108380 / JCM 13579 / CDC 945)</name>
    <dbReference type="NCBI Taxonomy" id="679197"/>
    <lineage>
        <taxon>Bacteria</taxon>
        <taxon>Bacillati</taxon>
        <taxon>Actinomycetota</taxon>
        <taxon>Actinomycetes</taxon>
        <taxon>Mycobacteriales</taxon>
        <taxon>Segniliparaceae</taxon>
        <taxon>Segniliparus</taxon>
    </lineage>
</organism>